<dbReference type="RefSeq" id="WP_043912089.1">
    <property type="nucleotide sequence ID" value="NZ_JXZB01000002.1"/>
</dbReference>
<dbReference type="STRING" id="2064.TR51_18430"/>
<dbReference type="InterPro" id="IPR025851">
    <property type="entry name" value="SUKH-4"/>
</dbReference>
<evidence type="ECO:0000313" key="1">
    <source>
        <dbReference type="EMBL" id="KIQ65740.1"/>
    </source>
</evidence>
<dbReference type="PATRIC" id="fig|2064.6.peg.3952"/>
<evidence type="ECO:0000313" key="2">
    <source>
        <dbReference type="Proteomes" id="UP000032066"/>
    </source>
</evidence>
<comment type="caution">
    <text evidence="1">The sequence shown here is derived from an EMBL/GenBank/DDBJ whole genome shotgun (WGS) entry which is preliminary data.</text>
</comment>
<reference evidence="1 2" key="1">
    <citation type="submission" date="2015-02" db="EMBL/GenBank/DDBJ databases">
        <title>Draft genome sequence of Kitasatospora griseola MF730-N6, a bafilomycin, terpentecin and satosporin producer.</title>
        <authorList>
            <person name="Arens J.C."/>
            <person name="Haltli B."/>
            <person name="Kerr R.G."/>
        </authorList>
    </citation>
    <scope>NUCLEOTIDE SEQUENCE [LARGE SCALE GENOMIC DNA]</scope>
    <source>
        <strain evidence="1 2">MF730-N6</strain>
    </source>
</reference>
<dbReference type="EMBL" id="JXZB01000002">
    <property type="protein sequence ID" value="KIQ65740.1"/>
    <property type="molecule type" value="Genomic_DNA"/>
</dbReference>
<dbReference type="Proteomes" id="UP000032066">
    <property type="component" value="Unassembled WGS sequence"/>
</dbReference>
<dbReference type="OrthoDB" id="3860495at2"/>
<proteinExistence type="predicted"/>
<protein>
    <submittedName>
        <fullName evidence="1">Uncharacterized protein</fullName>
    </submittedName>
</protein>
<dbReference type="Pfam" id="PF14435">
    <property type="entry name" value="SUKH-4"/>
    <property type="match status" value="1"/>
</dbReference>
<gene>
    <name evidence="1" type="ORF">TR51_18430</name>
</gene>
<name>A0A0D0NC06_KITGR</name>
<dbReference type="AlphaFoldDB" id="A0A0D0NC06"/>
<sequence length="706" mass="74830">MTGRDETAVAAAIATATERLQGGSRGRLHVTGPAGSGKSAVLAGIAEAFPAAIAIDAAGRSADSVVQELSDRTGALRRRGFGSLDDLERALRRDRTARTVLLANTQQAGSLACGGEAVRLRAVVGALTTAAQEGRLQLVVEQPEPPAPLDAEPTAYWLEVLRLSGSTGHDELTALTAAVPPQSLAALRALANAQLRRVPVAAWAELCRAADVPVTEADLLALPAEPLVREADGTVGFDRPALVEELQYAPVEAAAFHARMTEHLSAADLTAPWAARSLPGHAAASGRFDDLLDDPRALAHVPQDALTEALRTAYADGAFRYGTPAAALRYLVGYGLAGAPHGEWVAWLAHDAHTRGRFDRAEALAAACPEPLTFRTVWSRWSPIGAFTPRTGPWHTEEIDRVYAAELRGAPVVVTEDEEENGWVRDAATGELIGPADSGLGPGSATLTVRPGIGYATILDGPDGAPLGLFHHPDADTAGAVGDLLVLAGVRGAYAVRPDVELLRDAPTHRLVPLVGSFGRQLPRPYDPAETPDLRPLLEQAFGAERLHPIDPVPDGITHGPTRELLATVGLPAVDSPTGYWLTPGAQLPARPWPDGVEQLGTGPYHLLGGWLGADLVLDGSDGRVLRMTPAHWPDTARPREPLIGTTLERFLTMIAVQAQYLTAYWPREADSNDLLSELRTRLAGIDPDTAATDSWQHVLEPDTWA</sequence>
<organism evidence="1 2">
    <name type="scientific">Kitasatospora griseola</name>
    <name type="common">Streptomyces griseolosporeus</name>
    <dbReference type="NCBI Taxonomy" id="2064"/>
    <lineage>
        <taxon>Bacteria</taxon>
        <taxon>Bacillati</taxon>
        <taxon>Actinomycetota</taxon>
        <taxon>Actinomycetes</taxon>
        <taxon>Kitasatosporales</taxon>
        <taxon>Streptomycetaceae</taxon>
        <taxon>Kitasatospora</taxon>
    </lineage>
</organism>
<accession>A0A0D0NC06</accession>
<keyword evidence="2" id="KW-1185">Reference proteome</keyword>